<dbReference type="PROSITE" id="PS51217">
    <property type="entry name" value="UVRD_HELICASE_CTER"/>
    <property type="match status" value="1"/>
</dbReference>
<dbReference type="InterPro" id="IPR038726">
    <property type="entry name" value="PDDEXK_AddAB-type"/>
</dbReference>
<evidence type="ECO:0000256" key="11">
    <source>
        <dbReference type="ARBA" id="ARBA00034617"/>
    </source>
</evidence>
<keyword evidence="9 13" id="KW-0234">DNA repair</keyword>
<dbReference type="InterPro" id="IPR014152">
    <property type="entry name" value="AddA"/>
</dbReference>
<keyword evidence="4 13" id="KW-0378">Hydrolase</keyword>
<dbReference type="InterPro" id="IPR011335">
    <property type="entry name" value="Restrct_endonuc-II-like"/>
</dbReference>
<keyword evidence="18" id="KW-1185">Reference proteome</keyword>
<dbReference type="Proteomes" id="UP001230807">
    <property type="component" value="Unassembled WGS sequence"/>
</dbReference>
<comment type="caution">
    <text evidence="17">The sequence shown here is derived from an EMBL/GenBank/DDBJ whole genome shotgun (WGS) entry which is preliminary data.</text>
</comment>
<evidence type="ECO:0000256" key="14">
    <source>
        <dbReference type="PROSITE-ProRule" id="PRU00560"/>
    </source>
</evidence>
<keyword evidence="2 13" id="KW-0547">Nucleotide-binding</keyword>
<dbReference type="EC" id="3.1.-.-" evidence="13"/>
<keyword evidence="6 13" id="KW-0269">Exonuclease</keyword>
<dbReference type="InterPro" id="IPR014017">
    <property type="entry name" value="DNA_helicase_UvrD-like_C"/>
</dbReference>
<evidence type="ECO:0000256" key="5">
    <source>
        <dbReference type="ARBA" id="ARBA00022806"/>
    </source>
</evidence>
<keyword evidence="5 13" id="KW-0347">Helicase</keyword>
<dbReference type="Pfam" id="PF00580">
    <property type="entry name" value="UvrD-helicase"/>
    <property type="match status" value="1"/>
</dbReference>
<dbReference type="InterPro" id="IPR011604">
    <property type="entry name" value="PDDEXK-like_dom_sf"/>
</dbReference>
<dbReference type="Pfam" id="PF12705">
    <property type="entry name" value="PDDEXK_1"/>
    <property type="match status" value="1"/>
</dbReference>
<evidence type="ECO:0000313" key="17">
    <source>
        <dbReference type="EMBL" id="MDL5375447.1"/>
    </source>
</evidence>
<dbReference type="GO" id="GO:0004386">
    <property type="term" value="F:helicase activity"/>
    <property type="evidence" value="ECO:0007669"/>
    <property type="project" value="UniProtKB-KW"/>
</dbReference>
<dbReference type="Gene3D" id="3.90.320.10">
    <property type="match status" value="1"/>
</dbReference>
<evidence type="ECO:0000256" key="6">
    <source>
        <dbReference type="ARBA" id="ARBA00022839"/>
    </source>
</evidence>
<evidence type="ECO:0000256" key="12">
    <source>
        <dbReference type="ARBA" id="ARBA00048988"/>
    </source>
</evidence>
<comment type="function">
    <text evidence="13">The heterodimer acts as both an ATP-dependent DNA helicase and an ATP-dependent, dual-direction single-stranded exonuclease. Recognizes the chi site generating a DNA molecule suitable for the initiation of homologous recombination. The AddA nuclease domain is required for chi fragment generation; this subunit has the helicase and 3' -&gt; 5' nuclease activities.</text>
</comment>
<evidence type="ECO:0000256" key="13">
    <source>
        <dbReference type="HAMAP-Rule" id="MF_01451"/>
    </source>
</evidence>
<dbReference type="SUPFAM" id="SSF52540">
    <property type="entry name" value="P-loop containing nucleoside triphosphate hydrolases"/>
    <property type="match status" value="1"/>
</dbReference>
<feature type="domain" description="UvrD-like helicase ATP-binding" evidence="15">
    <location>
        <begin position="1"/>
        <end position="462"/>
    </location>
</feature>
<evidence type="ECO:0000256" key="3">
    <source>
        <dbReference type="ARBA" id="ARBA00022763"/>
    </source>
</evidence>
<gene>
    <name evidence="13 17" type="primary">addA</name>
    <name evidence="17" type="ORF">QR695_00360</name>
</gene>
<evidence type="ECO:0000259" key="15">
    <source>
        <dbReference type="PROSITE" id="PS51198"/>
    </source>
</evidence>
<name>A0ABT7MJ42_9BACL</name>
<evidence type="ECO:0000256" key="7">
    <source>
        <dbReference type="ARBA" id="ARBA00022840"/>
    </source>
</evidence>
<evidence type="ECO:0000259" key="16">
    <source>
        <dbReference type="PROSITE" id="PS51217"/>
    </source>
</evidence>
<sequence length="1200" mass="136083">MKWTNDQQAAIDARGSHVLVSAAAGSGKTAVLVERLASRLLDETDELTADRMLVVTFTNAAAAEMKRRIAKALDQALRDDPENAYIRKQRQMLNRALITTIHSFCLEVIRENYYLLDLDPAFKIAEERDLVLLQDDVLEDVLEDAYGEQDHAFFALIDAYTSDRGDSEIEELILGLYHYARTLPDPEAYLDELISLYQFDGDPDDEQLLIEFGHLLWVDIEKALRQLRRVAIELRLAGYEAQSENVQQAILPFANLDPDSFKWSELETAARAVKFGTMKSVPKKDEHHVYHTVLKPAYDQAKKKLSEAIVQAGTSGADYLEVLMTQRPLVETLVKTVRTFGAAYEQAKRDRAFVDFSDLEHYALAILRDGDGPSSVASLYKQRFAEVLIDEYQDTNEIQETIIGLVSHETEQIGNLFMVGDIKQSIYRFRHAEPRLFIEKATRFRQGGSGQRIDLSQNFRSRAEVLHGINDLFVRLMDEEVSEIEYDEAARLVPGRAYEELEARPELILVNGESRDLSKQELEGRAIATRILELVSGEEPFKVTDEATGLLRSCEYRDIVILVRSKKERVEQLMDILTQYNIPAYTDSDGGYFQATEIRMMLAVLKLIDNPLQDIPLAGALRSPMFGFSDQELAKIRLESEDSFFEALKAKADDEDDLGLKCGDVLDALSAWRTFARNHSLSELIQQVFNDTGFYDFAGGLPGGKGRQENLKALYDRALSYERSGYRGLYRFLRVMDRLQDNGEDLSEARSLGEEENVVRIMTVHKSKGLEFPVTIVAQLGKQFNKRDQMQRVIFHKRYGISLDAIDVVTRTKTETFVKEMIRRDLDATMKAEEMRVLYVALTRAKEKLILVGTIKEPGKQIQQWLHVEQTGTTLSAESRRDAKTYLDWVAPALLKLEGAASFLEQQGLPVIAPQQEATPWTYRIIGEGDLAEVATLQEMMAQLHHVKQFEAIDFPVKDEANVSEFVHKAFAYAYPAQAATETAAKQTVTELKRALQLEQAAFEETYRATDTPYREPKWKQSQQTGAERGTTLHLVFQLIDPSEPLDVQIDRWEAESMLSPVEAETARLASPEIEAFFASETGRALTAALQTGTGWRELPFTYTVPAERVNPTGTFTDEHVLIQGIIDCLFYDGETYVLLDYKSDSVLFSSDSRDAAKQMLRDRYHVQLSLYREAIEAIWGITVGQMLIYSLELQEIVVL</sequence>
<keyword evidence="1 13" id="KW-0540">Nuclease</keyword>
<evidence type="ECO:0000256" key="1">
    <source>
        <dbReference type="ARBA" id="ARBA00022722"/>
    </source>
</evidence>
<dbReference type="HAMAP" id="MF_01451">
    <property type="entry name" value="AddA"/>
    <property type="match status" value="1"/>
</dbReference>
<comment type="similarity">
    <text evidence="13">Belongs to the helicase family. AddA subfamily.</text>
</comment>
<dbReference type="InterPro" id="IPR014016">
    <property type="entry name" value="UvrD-like_ATP-bd"/>
</dbReference>
<proteinExistence type="inferred from homology"/>
<keyword evidence="8 13" id="KW-0238">DNA-binding</keyword>
<dbReference type="PROSITE" id="PS51198">
    <property type="entry name" value="UVRD_HELICASE_ATP_BIND"/>
    <property type="match status" value="1"/>
</dbReference>
<dbReference type="Gene3D" id="3.40.50.300">
    <property type="entry name" value="P-loop containing nucleotide triphosphate hydrolases"/>
    <property type="match status" value="4"/>
</dbReference>
<feature type="domain" description="UvrD-like helicase C-terminal" evidence="16">
    <location>
        <begin position="467"/>
        <end position="769"/>
    </location>
</feature>
<evidence type="ECO:0000256" key="8">
    <source>
        <dbReference type="ARBA" id="ARBA00023125"/>
    </source>
</evidence>
<evidence type="ECO:0000313" key="18">
    <source>
        <dbReference type="Proteomes" id="UP001230807"/>
    </source>
</evidence>
<keyword evidence="10 13" id="KW-0413">Isomerase</keyword>
<feature type="binding site" evidence="14">
    <location>
        <begin position="22"/>
        <end position="29"/>
    </location>
    <ligand>
        <name>ATP</name>
        <dbReference type="ChEBI" id="CHEBI:30616"/>
    </ligand>
</feature>
<evidence type="ECO:0000256" key="9">
    <source>
        <dbReference type="ARBA" id="ARBA00023204"/>
    </source>
</evidence>
<dbReference type="PANTHER" id="PTHR11070">
    <property type="entry name" value="UVRD / RECB / PCRA DNA HELICASE FAMILY MEMBER"/>
    <property type="match status" value="1"/>
</dbReference>
<comment type="cofactor">
    <cofactor evidence="13">
        <name>Mg(2+)</name>
        <dbReference type="ChEBI" id="CHEBI:18420"/>
    </cofactor>
</comment>
<dbReference type="EMBL" id="JASWER010000001">
    <property type="protein sequence ID" value="MDL5375447.1"/>
    <property type="molecule type" value="Genomic_DNA"/>
</dbReference>
<reference evidence="17 18" key="1">
    <citation type="submission" date="2023-06" db="EMBL/GenBank/DDBJ databases">
        <title>Influencing factors and mechanism of Cr(VI) reduction by facultative anaerobic Exiguobacterium sp. PY14.</title>
        <authorList>
            <person name="Zou L."/>
        </authorList>
    </citation>
    <scope>NUCLEOTIDE SEQUENCE [LARGE SCALE GENOMIC DNA]</scope>
    <source>
        <strain evidence="17 18">PY14</strain>
    </source>
</reference>
<evidence type="ECO:0000256" key="10">
    <source>
        <dbReference type="ARBA" id="ARBA00023235"/>
    </source>
</evidence>
<keyword evidence="7 13" id="KW-0067">ATP-binding</keyword>
<dbReference type="InterPro" id="IPR027417">
    <property type="entry name" value="P-loop_NTPase"/>
</dbReference>
<dbReference type="RefSeq" id="WP_286038099.1">
    <property type="nucleotide sequence ID" value="NZ_CP183077.1"/>
</dbReference>
<dbReference type="SUPFAM" id="SSF52980">
    <property type="entry name" value="Restriction endonuclease-like"/>
    <property type="match status" value="1"/>
</dbReference>
<comment type="catalytic activity">
    <reaction evidence="12 13">
        <text>ATP + H2O = ADP + phosphate + H(+)</text>
        <dbReference type="Rhea" id="RHEA:13065"/>
        <dbReference type="ChEBI" id="CHEBI:15377"/>
        <dbReference type="ChEBI" id="CHEBI:15378"/>
        <dbReference type="ChEBI" id="CHEBI:30616"/>
        <dbReference type="ChEBI" id="CHEBI:43474"/>
        <dbReference type="ChEBI" id="CHEBI:456216"/>
        <dbReference type="EC" id="5.6.2.4"/>
    </reaction>
</comment>
<dbReference type="InterPro" id="IPR000212">
    <property type="entry name" value="DNA_helicase_UvrD/REP"/>
</dbReference>
<accession>A0ABT7MJ42</accession>
<comment type="catalytic activity">
    <reaction evidence="11 13">
        <text>Couples ATP hydrolysis with the unwinding of duplex DNA by translocating in the 3'-5' direction.</text>
        <dbReference type="EC" id="5.6.2.4"/>
    </reaction>
</comment>
<organism evidence="17 18">
    <name type="scientific">Exiguobacterium mexicanum</name>
    <dbReference type="NCBI Taxonomy" id="340146"/>
    <lineage>
        <taxon>Bacteria</taxon>
        <taxon>Bacillati</taxon>
        <taxon>Bacillota</taxon>
        <taxon>Bacilli</taxon>
        <taxon>Bacillales</taxon>
        <taxon>Bacillales Family XII. Incertae Sedis</taxon>
        <taxon>Exiguobacterium</taxon>
    </lineage>
</organism>
<protein>
    <recommendedName>
        <fullName evidence="13">ATP-dependent helicase/nuclease subunit A</fullName>
        <ecNumber evidence="13">3.1.-.-</ecNumber>
        <ecNumber evidence="13">5.6.2.4</ecNumber>
    </recommendedName>
    <alternativeName>
        <fullName evidence="13">ATP-dependent helicase/nuclease AddA</fullName>
    </alternativeName>
    <alternativeName>
        <fullName evidence="13">DNA 3'-5' helicase AddA</fullName>
    </alternativeName>
</protein>
<evidence type="ECO:0000256" key="4">
    <source>
        <dbReference type="ARBA" id="ARBA00022801"/>
    </source>
</evidence>
<comment type="subunit">
    <text evidence="13">Heterodimer of AddA and AddB/RexB.</text>
</comment>
<dbReference type="Pfam" id="PF13361">
    <property type="entry name" value="UvrD_C"/>
    <property type="match status" value="1"/>
</dbReference>
<dbReference type="NCBIfam" id="TIGR02785">
    <property type="entry name" value="addA_Gpos"/>
    <property type="match status" value="1"/>
</dbReference>
<evidence type="ECO:0000256" key="2">
    <source>
        <dbReference type="ARBA" id="ARBA00022741"/>
    </source>
</evidence>
<dbReference type="PANTHER" id="PTHR11070:SF48">
    <property type="entry name" value="ATP-DEPENDENT HELICASE_NUCLEASE SUBUNIT A"/>
    <property type="match status" value="1"/>
</dbReference>
<dbReference type="EC" id="5.6.2.4" evidence="13"/>
<keyword evidence="3 13" id="KW-0227">DNA damage</keyword>